<protein>
    <submittedName>
        <fullName evidence="2">Uncharacterized protein</fullName>
    </submittedName>
</protein>
<evidence type="ECO:0000313" key="3">
    <source>
        <dbReference type="Proteomes" id="UP000799440"/>
    </source>
</evidence>
<keyword evidence="3" id="KW-1185">Reference proteome</keyword>
<dbReference type="AlphaFoldDB" id="A0A6A6UWK1"/>
<name>A0A6A6UWK1_9PLEO</name>
<feature type="compositionally biased region" description="Low complexity" evidence="1">
    <location>
        <begin position="48"/>
        <end position="66"/>
    </location>
</feature>
<feature type="region of interest" description="Disordered" evidence="1">
    <location>
        <begin position="43"/>
        <end position="400"/>
    </location>
</feature>
<evidence type="ECO:0000256" key="1">
    <source>
        <dbReference type="SAM" id="MobiDB-lite"/>
    </source>
</evidence>
<evidence type="ECO:0000313" key="2">
    <source>
        <dbReference type="EMBL" id="KAF2741856.1"/>
    </source>
</evidence>
<feature type="compositionally biased region" description="Basic and acidic residues" evidence="1">
    <location>
        <begin position="332"/>
        <end position="341"/>
    </location>
</feature>
<feature type="compositionally biased region" description="Polar residues" evidence="1">
    <location>
        <begin position="240"/>
        <end position="249"/>
    </location>
</feature>
<proteinExistence type="predicted"/>
<feature type="compositionally biased region" description="Acidic residues" evidence="1">
    <location>
        <begin position="359"/>
        <end position="372"/>
    </location>
</feature>
<dbReference type="OrthoDB" id="3939134at2759"/>
<feature type="compositionally biased region" description="Basic and acidic residues" evidence="1">
    <location>
        <begin position="268"/>
        <end position="277"/>
    </location>
</feature>
<feature type="compositionally biased region" description="Low complexity" evidence="1">
    <location>
        <begin position="295"/>
        <end position="310"/>
    </location>
</feature>
<feature type="compositionally biased region" description="Basic and acidic residues" evidence="1">
    <location>
        <begin position="215"/>
        <end position="227"/>
    </location>
</feature>
<dbReference type="EMBL" id="MU006622">
    <property type="protein sequence ID" value="KAF2741856.1"/>
    <property type="molecule type" value="Genomic_DNA"/>
</dbReference>
<reference evidence="2" key="1">
    <citation type="journal article" date="2020" name="Stud. Mycol.">
        <title>101 Dothideomycetes genomes: a test case for predicting lifestyles and emergence of pathogens.</title>
        <authorList>
            <person name="Haridas S."/>
            <person name="Albert R."/>
            <person name="Binder M."/>
            <person name="Bloem J."/>
            <person name="Labutti K."/>
            <person name="Salamov A."/>
            <person name="Andreopoulos B."/>
            <person name="Baker S."/>
            <person name="Barry K."/>
            <person name="Bills G."/>
            <person name="Bluhm B."/>
            <person name="Cannon C."/>
            <person name="Castanera R."/>
            <person name="Culley D."/>
            <person name="Daum C."/>
            <person name="Ezra D."/>
            <person name="Gonzalez J."/>
            <person name="Henrissat B."/>
            <person name="Kuo A."/>
            <person name="Liang C."/>
            <person name="Lipzen A."/>
            <person name="Lutzoni F."/>
            <person name="Magnuson J."/>
            <person name="Mondo S."/>
            <person name="Nolan M."/>
            <person name="Ohm R."/>
            <person name="Pangilinan J."/>
            <person name="Park H.-J."/>
            <person name="Ramirez L."/>
            <person name="Alfaro M."/>
            <person name="Sun H."/>
            <person name="Tritt A."/>
            <person name="Yoshinaga Y."/>
            <person name="Zwiers L.-H."/>
            <person name="Turgeon B."/>
            <person name="Goodwin S."/>
            <person name="Spatafora J."/>
            <person name="Crous P."/>
            <person name="Grigoriev I."/>
        </authorList>
    </citation>
    <scope>NUCLEOTIDE SEQUENCE</scope>
    <source>
        <strain evidence="2">CBS 119925</strain>
    </source>
</reference>
<sequence>MESSGHEAASQQLLAELALAEREAMTPSQALATSAQRNADLLNSVNQTTSHSASISMSSKTKAATSGRLKRPKAKLNRIEKTTKVARRDDIYDVPDSPEKEQPRSIPATAARKAPRPQKSSRTPVLPTVGEGRTTRQRSLRNATPHSEETIPAKKATTLPNEDSPRRASKRLAGESPNVSGIDWAKPIEANAGKSPISKRKADDPGQSTRPPKSPRKEKEPSGAERLGKRRSSPLLVVQAVSTSTTPIPRSTDRQLSDSPAGETDGASQREENHDQDGISPVQPHPMALLRRKPAAPGKPSKAQKSSSKSKSNEKPTESSRKPCTRRPVTPDAERRQKEPTAHPVEIPDSSPQEKSSSDDEANEQSESDVIDETPQHEMDESDQPGIPGGGDQDSEHDSASTHLDLVLKFARTSEREGDCMTEAGQKMRKRLKRAMEYLEQQELDLDEISAFCDEVLKLFRLETRPPNSYNQKAFKEDAFAYVFVLAARFLAAVYKELRRQPDDPQSRIEVLCILLSVMRAILNFKRIISSWGVKLGLRHTGERIIKNVEQKFMIPLRIVEQEQSRQLEELREAEYDRKQRQADEEKRRGREEEERKAEEALTKIKARRERWRQLHEQRLGFEKSLDRKRLAHLAFKPFDDVEERDSNGVPFERASVFRDRETPFAHRKEPEEHAEWTDEQTAALIGGLKTYAGPDVFRHIFRKFCQRGGPLRDFNVSEITSEANFFRSKTIDVYERSEREVPDWVMQIPVLP</sequence>
<feature type="region of interest" description="Disordered" evidence="1">
    <location>
        <begin position="575"/>
        <end position="600"/>
    </location>
</feature>
<feature type="compositionally biased region" description="Basic and acidic residues" evidence="1">
    <location>
        <begin position="77"/>
        <end position="103"/>
    </location>
</feature>
<accession>A0A6A6UWK1</accession>
<organism evidence="2 3">
    <name type="scientific">Sporormia fimetaria CBS 119925</name>
    <dbReference type="NCBI Taxonomy" id="1340428"/>
    <lineage>
        <taxon>Eukaryota</taxon>
        <taxon>Fungi</taxon>
        <taxon>Dikarya</taxon>
        <taxon>Ascomycota</taxon>
        <taxon>Pezizomycotina</taxon>
        <taxon>Dothideomycetes</taxon>
        <taxon>Pleosporomycetidae</taxon>
        <taxon>Pleosporales</taxon>
        <taxon>Sporormiaceae</taxon>
        <taxon>Sporormia</taxon>
    </lineage>
</organism>
<dbReference type="Proteomes" id="UP000799440">
    <property type="component" value="Unassembled WGS sequence"/>
</dbReference>
<feature type="compositionally biased region" description="Basic and acidic residues" evidence="1">
    <location>
        <begin position="311"/>
        <end position="321"/>
    </location>
</feature>
<gene>
    <name evidence="2" type="ORF">M011DRAFT_482211</name>
</gene>